<dbReference type="GO" id="GO:0006281">
    <property type="term" value="P:DNA repair"/>
    <property type="evidence" value="ECO:0007669"/>
    <property type="project" value="TreeGrafter"/>
</dbReference>
<dbReference type="SUPFAM" id="SSF52540">
    <property type="entry name" value="P-loop containing nucleoside triphosphate hydrolases"/>
    <property type="match status" value="1"/>
</dbReference>
<dbReference type="InterPro" id="IPR027417">
    <property type="entry name" value="P-loop_NTPase"/>
</dbReference>
<dbReference type="CDD" id="cd00009">
    <property type="entry name" value="AAA"/>
    <property type="match status" value="1"/>
</dbReference>
<dbReference type="Gene3D" id="1.10.8.60">
    <property type="match status" value="1"/>
</dbReference>
<dbReference type="RefSeq" id="WP_148690132.1">
    <property type="nucleotide sequence ID" value="NZ_LT671858.1"/>
</dbReference>
<evidence type="ECO:0000256" key="6">
    <source>
        <dbReference type="ARBA" id="ARBA00031749"/>
    </source>
</evidence>
<proteinExistence type="inferred from homology"/>
<dbReference type="GeneID" id="41589014"/>
<organism evidence="8 9">
    <name type="scientific">Cuniculiplasma divulgatum</name>
    <dbReference type="NCBI Taxonomy" id="1673428"/>
    <lineage>
        <taxon>Archaea</taxon>
        <taxon>Methanobacteriati</taxon>
        <taxon>Thermoplasmatota</taxon>
        <taxon>Thermoplasmata</taxon>
        <taxon>Thermoplasmatales</taxon>
        <taxon>Cuniculiplasmataceae</taxon>
        <taxon>Cuniculiplasma</taxon>
    </lineage>
</organism>
<dbReference type="Pfam" id="PF08542">
    <property type="entry name" value="Rep_fac_C"/>
    <property type="match status" value="1"/>
</dbReference>
<dbReference type="CDD" id="cd18140">
    <property type="entry name" value="HLD_clamp_RFC"/>
    <property type="match status" value="1"/>
</dbReference>
<dbReference type="SUPFAM" id="SSF48019">
    <property type="entry name" value="post-AAA+ oligomerization domain-like"/>
    <property type="match status" value="1"/>
</dbReference>
<dbReference type="Gene3D" id="1.20.272.10">
    <property type="match status" value="1"/>
</dbReference>
<evidence type="ECO:0000256" key="3">
    <source>
        <dbReference type="ARBA" id="ARBA00022705"/>
    </source>
</evidence>
<keyword evidence="4" id="KW-0547">Nucleotide-binding</keyword>
<evidence type="ECO:0000256" key="1">
    <source>
        <dbReference type="ARBA" id="ARBA00009668"/>
    </source>
</evidence>
<comment type="similarity">
    <text evidence="1">Belongs to the activator 1 small subunits family. RfcS subfamily.</text>
</comment>
<dbReference type="InterPro" id="IPR047854">
    <property type="entry name" value="RFC_lid"/>
</dbReference>
<dbReference type="Pfam" id="PF21960">
    <property type="entry name" value="RCF1-5-like_lid"/>
    <property type="match status" value="1"/>
</dbReference>
<dbReference type="GO" id="GO:0006261">
    <property type="term" value="P:DNA-templated DNA replication"/>
    <property type="evidence" value="ECO:0007669"/>
    <property type="project" value="TreeGrafter"/>
</dbReference>
<dbReference type="InterPro" id="IPR003959">
    <property type="entry name" value="ATPase_AAA_core"/>
</dbReference>
<dbReference type="GO" id="GO:0005524">
    <property type="term" value="F:ATP binding"/>
    <property type="evidence" value="ECO:0007669"/>
    <property type="project" value="UniProtKB-KW"/>
</dbReference>
<accession>A0A1N5WFE3</accession>
<dbReference type="FunFam" id="3.40.50.300:FF:000952">
    <property type="entry name" value="Replication factor C subunit 2"/>
    <property type="match status" value="1"/>
</dbReference>
<name>A0A1N5WFE3_9ARCH</name>
<keyword evidence="5" id="KW-0067">ATP-binding</keyword>
<reference evidence="8 9" key="1">
    <citation type="submission" date="2016-04" db="EMBL/GenBank/DDBJ databases">
        <authorList>
            <person name="Evans L.H."/>
            <person name="Alamgir A."/>
            <person name="Owens N."/>
            <person name="Weber N.D."/>
            <person name="Virtaneva K."/>
            <person name="Barbian K."/>
            <person name="Babar A."/>
            <person name="Rosenke K."/>
        </authorList>
    </citation>
    <scope>NUCLEOTIDE SEQUENCE [LARGE SCALE GENOMIC DNA]</scope>
    <source>
        <strain evidence="9">S5(T) (JCM 30642 \VKM B-2941)</strain>
    </source>
</reference>
<evidence type="ECO:0000256" key="2">
    <source>
        <dbReference type="ARBA" id="ARBA00014164"/>
    </source>
</evidence>
<dbReference type="Pfam" id="PF00004">
    <property type="entry name" value="AAA"/>
    <property type="match status" value="1"/>
</dbReference>
<dbReference type="GO" id="GO:0005663">
    <property type="term" value="C:DNA replication factor C complex"/>
    <property type="evidence" value="ECO:0007669"/>
    <property type="project" value="TreeGrafter"/>
</dbReference>
<dbReference type="SMART" id="SM00382">
    <property type="entry name" value="AAA"/>
    <property type="match status" value="1"/>
</dbReference>
<evidence type="ECO:0000313" key="9">
    <source>
        <dbReference type="Proteomes" id="UP000195607"/>
    </source>
</evidence>
<dbReference type="EMBL" id="LT671858">
    <property type="protein sequence ID" value="SIM83180.1"/>
    <property type="molecule type" value="Genomic_DNA"/>
</dbReference>
<sequence>MEIWIEKYRPEKVSDVAGQKETVKMLEGFIKSGEMPHLIFAGPPGVGKTTMALCLAREMLGENWRDHLLELNASNDRGIDVIKNDVKEFARNGSITDGKFKIVFFDESDQLTPEAQAALRRTMEIYYKNVRFIFSCNYSSGIIPPIQSRCVIVRFRKISLEDMVEALKKIADTEKLPVDGEILEAIFENSDGDMRKAVNILQSISFIEKPTVKDVFDVAGSIDEKEVVPLLSNMRHGNFVEASRISTGLIVDKGFSAIDIIKALHKLISREQTSPIIKRESFMALAEVELRLAQGGSDNIQLDYLVARMCKLSTENL</sequence>
<dbReference type="NCBIfam" id="NF001679">
    <property type="entry name" value="PRK00440.1"/>
    <property type="match status" value="1"/>
</dbReference>
<evidence type="ECO:0000256" key="4">
    <source>
        <dbReference type="ARBA" id="ARBA00022741"/>
    </source>
</evidence>
<evidence type="ECO:0000256" key="5">
    <source>
        <dbReference type="ARBA" id="ARBA00022840"/>
    </source>
</evidence>
<keyword evidence="3" id="KW-0235">DNA replication</keyword>
<gene>
    <name evidence="8" type="ORF">CSP5_1772</name>
</gene>
<protein>
    <recommendedName>
        <fullName evidence="2">Replication factor C small subunit</fullName>
    </recommendedName>
    <alternativeName>
        <fullName evidence="6">Clamp loader small subunit</fullName>
    </alternativeName>
</protein>
<dbReference type="InterPro" id="IPR013748">
    <property type="entry name" value="Rep_factorC_C"/>
</dbReference>
<dbReference type="PANTHER" id="PTHR11669:SF20">
    <property type="entry name" value="REPLICATION FACTOR C SUBUNIT 4"/>
    <property type="match status" value="1"/>
</dbReference>
<dbReference type="PANTHER" id="PTHR11669">
    <property type="entry name" value="REPLICATION FACTOR C / DNA POLYMERASE III GAMMA-TAU SUBUNIT"/>
    <property type="match status" value="1"/>
</dbReference>
<dbReference type="Gene3D" id="3.40.50.300">
    <property type="entry name" value="P-loop containing nucleotide triphosphate hydrolases"/>
    <property type="match status" value="1"/>
</dbReference>
<feature type="domain" description="AAA+ ATPase" evidence="7">
    <location>
        <begin position="34"/>
        <end position="159"/>
    </location>
</feature>
<evidence type="ECO:0000313" key="8">
    <source>
        <dbReference type="EMBL" id="SIM83180.1"/>
    </source>
</evidence>
<evidence type="ECO:0000259" key="7">
    <source>
        <dbReference type="SMART" id="SM00382"/>
    </source>
</evidence>
<dbReference type="AlphaFoldDB" id="A0A1N5WFE3"/>
<dbReference type="GO" id="GO:0016887">
    <property type="term" value="F:ATP hydrolysis activity"/>
    <property type="evidence" value="ECO:0007669"/>
    <property type="project" value="InterPro"/>
</dbReference>
<dbReference type="InterPro" id="IPR008921">
    <property type="entry name" value="DNA_pol3_clamp-load_cplx_C"/>
</dbReference>
<dbReference type="GO" id="GO:0003677">
    <property type="term" value="F:DNA binding"/>
    <property type="evidence" value="ECO:0007669"/>
    <property type="project" value="InterPro"/>
</dbReference>
<dbReference type="GO" id="GO:0003689">
    <property type="term" value="F:DNA clamp loader activity"/>
    <property type="evidence" value="ECO:0007669"/>
    <property type="project" value="TreeGrafter"/>
</dbReference>
<dbReference type="InterPro" id="IPR050238">
    <property type="entry name" value="DNA_Rep/Repair_Clamp_Loader"/>
</dbReference>
<dbReference type="Proteomes" id="UP000195607">
    <property type="component" value="Chromosome I"/>
</dbReference>
<dbReference type="InterPro" id="IPR003593">
    <property type="entry name" value="AAA+_ATPase"/>
</dbReference>